<dbReference type="EMBL" id="UHIV01000005">
    <property type="protein sequence ID" value="SUP60884.1"/>
    <property type="molecule type" value="Genomic_DNA"/>
</dbReference>
<dbReference type="AlphaFoldDB" id="A0A380P7T1"/>
<proteinExistence type="predicted"/>
<protein>
    <submittedName>
        <fullName evidence="1">Uncharacterized protein</fullName>
    </submittedName>
</protein>
<evidence type="ECO:0000313" key="2">
    <source>
        <dbReference type="Proteomes" id="UP000254621"/>
    </source>
</evidence>
<reference evidence="1 2" key="1">
    <citation type="submission" date="2018-06" db="EMBL/GenBank/DDBJ databases">
        <authorList>
            <consortium name="Pathogen Informatics"/>
            <person name="Doyle S."/>
        </authorList>
    </citation>
    <scope>NUCLEOTIDE SEQUENCE [LARGE SCALE GENOMIC DNA]</scope>
    <source>
        <strain evidence="1 2">NCTC13645</strain>
    </source>
</reference>
<dbReference type="Proteomes" id="UP000254621">
    <property type="component" value="Unassembled WGS sequence"/>
</dbReference>
<name>A0A380P7T1_WEIVI</name>
<sequence length="51" mass="6162">MAGWRWQDQTPWQFDRQTLDMDDDVVRERVEAKDAQIELVHQQMSQTVVPF</sequence>
<evidence type="ECO:0000313" key="1">
    <source>
        <dbReference type="EMBL" id="SUP60884.1"/>
    </source>
</evidence>
<accession>A0A380P7T1</accession>
<organism evidence="1 2">
    <name type="scientific">Weissella viridescens</name>
    <name type="common">Lactobacillus viridescens</name>
    <dbReference type="NCBI Taxonomy" id="1629"/>
    <lineage>
        <taxon>Bacteria</taxon>
        <taxon>Bacillati</taxon>
        <taxon>Bacillota</taxon>
        <taxon>Bacilli</taxon>
        <taxon>Lactobacillales</taxon>
        <taxon>Lactobacillaceae</taxon>
        <taxon>Weissella</taxon>
    </lineage>
</organism>
<gene>
    <name evidence="1" type="ORF">NCTC13645_02005</name>
</gene>